<dbReference type="EMBL" id="CP002455">
    <property type="protein sequence ID" value="ADX66856.1"/>
    <property type="molecule type" value="Genomic_DNA"/>
</dbReference>
<sequence>MTTKIKLKTNNTDLGIVNEIVDARLFQTTIPSPEIKAMESILFELSEKLMKKAITERRNFQPFSISLKYHYGFTLHSILREWLKDGSDNIYTQNAVMKLANEIHQQL</sequence>
<keyword evidence="2" id="KW-1185">Reference proteome</keyword>
<name>F0P2W6_WEEVC</name>
<accession>F0P2W6</accession>
<dbReference type="KEGG" id="wvi:Weevi_0130"/>
<dbReference type="HOGENOM" id="CLU_2208969_0_0_10"/>
<dbReference type="Proteomes" id="UP000008641">
    <property type="component" value="Chromosome"/>
</dbReference>
<proteinExistence type="predicted"/>
<protein>
    <submittedName>
        <fullName evidence="1">Uncharacterized protein</fullName>
    </submittedName>
</protein>
<evidence type="ECO:0000313" key="2">
    <source>
        <dbReference type="Proteomes" id="UP000008641"/>
    </source>
</evidence>
<gene>
    <name evidence="1" type="ordered locus">Weevi_0130</name>
</gene>
<organism evidence="1 2">
    <name type="scientific">Weeksella virosa (strain ATCC 43766 / DSM 16922 / JCM 21250 / CCUG 30538 / CDC 9751 / IAM 14551 / NBRC 16016 / NCTC 11634 / CL345/78)</name>
    <dbReference type="NCBI Taxonomy" id="865938"/>
    <lineage>
        <taxon>Bacteria</taxon>
        <taxon>Pseudomonadati</taxon>
        <taxon>Bacteroidota</taxon>
        <taxon>Flavobacteriia</taxon>
        <taxon>Flavobacteriales</taxon>
        <taxon>Weeksellaceae</taxon>
        <taxon>Weeksella</taxon>
    </lineage>
</organism>
<dbReference type="STRING" id="865938.Weevi_0130"/>
<dbReference type="RefSeq" id="WP_013597248.1">
    <property type="nucleotide sequence ID" value="NC_015144.1"/>
</dbReference>
<reference evidence="2" key="2">
    <citation type="journal article" date="2011" name="Stand. Genomic Sci.">
        <title>Complete genome sequence of Weeksella virosa type strain (9751T).</title>
        <authorList>
            <person name="Lang E."/>
            <person name="Teshima H."/>
            <person name="Lucas S."/>
            <person name="Lapidus A."/>
            <person name="Hammon N."/>
            <person name="Deshpande S."/>
            <person name="Nolan M."/>
            <person name="Cheng J."/>
            <person name="Pitluck S."/>
            <person name="Liolios K."/>
            <person name="Pagani I."/>
            <person name="Mikhailova N."/>
            <person name="Ivanova N."/>
            <person name="Mavromatis K."/>
            <person name="Pati A."/>
            <person name="Tapia R."/>
            <person name="Han C."/>
            <person name="Goodwin L."/>
            <person name="Chen A."/>
            <person name="Palaniappan K."/>
            <person name="Land M."/>
            <person name="Hauser L."/>
            <person name="Chang Y."/>
            <person name="Jeffries C."/>
            <person name="Brambilla E."/>
            <person name="Kopitz M."/>
            <person name="Rohde M."/>
            <person name="Goker M."/>
            <person name="Tindall B."/>
            <person name="Detter J."/>
            <person name="Woyke T."/>
            <person name="Bristow J."/>
            <person name="Eisen J."/>
            <person name="Markowitz V."/>
            <person name="Hugenholtz P."/>
            <person name="Klenk H."/>
            <person name="Kyrpides N."/>
        </authorList>
    </citation>
    <scope>NUCLEOTIDE SEQUENCE [LARGE SCALE GENOMIC DNA]</scope>
    <source>
        <strain evidence="2">ATCC 43766 / DSM 16922 / JCM 21250 / NBRC 16016 / NCTC 11634 / CL345/78</strain>
    </source>
</reference>
<evidence type="ECO:0000313" key="1">
    <source>
        <dbReference type="EMBL" id="ADX66856.1"/>
    </source>
</evidence>
<dbReference type="AlphaFoldDB" id="F0P2W6"/>
<reference evidence="1 2" key="1">
    <citation type="journal article" date="2011" name="Stand. Genomic Sci.">
        <title>Complete genome sequence of Weeksella virosa type strain (9751).</title>
        <authorList>
            <person name="Lang E."/>
            <person name="Teshima H."/>
            <person name="Lucas S."/>
            <person name="Lapidus A."/>
            <person name="Hammon N."/>
            <person name="Deshpande S."/>
            <person name="Nolan M."/>
            <person name="Cheng J.F."/>
            <person name="Pitluck S."/>
            <person name="Liolios K."/>
            <person name="Pagani I."/>
            <person name="Mikhailova N."/>
            <person name="Ivanova N."/>
            <person name="Mavromatis K."/>
            <person name="Pati A."/>
            <person name="Tapia R."/>
            <person name="Han C."/>
            <person name="Goodwin L."/>
            <person name="Chen A."/>
            <person name="Palaniappan K."/>
            <person name="Land M."/>
            <person name="Hauser L."/>
            <person name="Chang Y.J."/>
            <person name="Jeffries C.D."/>
            <person name="Brambilla E.M."/>
            <person name="Kopitz M."/>
            <person name="Rohde M."/>
            <person name="Goker M."/>
            <person name="Tindall B.J."/>
            <person name="Detter J.C."/>
            <person name="Woyke T."/>
            <person name="Bristow J."/>
            <person name="Eisen J.A."/>
            <person name="Markowitz V."/>
            <person name="Hugenholtz P."/>
            <person name="Klenk H.P."/>
            <person name="Kyrpides N.C."/>
        </authorList>
    </citation>
    <scope>NUCLEOTIDE SEQUENCE [LARGE SCALE GENOMIC DNA]</scope>
    <source>
        <strain evidence="2">ATCC 43766 / DSM 16922 / JCM 21250 / NBRC 16016 / NCTC 11634 / CL345/78</strain>
    </source>
</reference>